<keyword evidence="3" id="KW-1185">Reference proteome</keyword>
<protein>
    <submittedName>
        <fullName evidence="2">Uncharacterized protein</fullName>
    </submittedName>
</protein>
<gene>
    <name evidence="2" type="ORF">K505DRAFT_323791</name>
</gene>
<reference evidence="2" key="1">
    <citation type="journal article" date="2020" name="Stud. Mycol.">
        <title>101 Dothideomycetes genomes: a test case for predicting lifestyles and emergence of pathogens.</title>
        <authorList>
            <person name="Haridas S."/>
            <person name="Albert R."/>
            <person name="Binder M."/>
            <person name="Bloem J."/>
            <person name="Labutti K."/>
            <person name="Salamov A."/>
            <person name="Andreopoulos B."/>
            <person name="Baker S."/>
            <person name="Barry K."/>
            <person name="Bills G."/>
            <person name="Bluhm B."/>
            <person name="Cannon C."/>
            <person name="Castanera R."/>
            <person name="Culley D."/>
            <person name="Daum C."/>
            <person name="Ezra D."/>
            <person name="Gonzalez J."/>
            <person name="Henrissat B."/>
            <person name="Kuo A."/>
            <person name="Liang C."/>
            <person name="Lipzen A."/>
            <person name="Lutzoni F."/>
            <person name="Magnuson J."/>
            <person name="Mondo S."/>
            <person name="Nolan M."/>
            <person name="Ohm R."/>
            <person name="Pangilinan J."/>
            <person name="Park H.-J."/>
            <person name="Ramirez L."/>
            <person name="Alfaro M."/>
            <person name="Sun H."/>
            <person name="Tritt A."/>
            <person name="Yoshinaga Y."/>
            <person name="Zwiers L.-H."/>
            <person name="Turgeon B."/>
            <person name="Goodwin S."/>
            <person name="Spatafora J."/>
            <person name="Crous P."/>
            <person name="Grigoriev I."/>
        </authorList>
    </citation>
    <scope>NUCLEOTIDE SEQUENCE</scope>
    <source>
        <strain evidence="2">CBS 109.77</strain>
    </source>
</reference>
<feature type="region of interest" description="Disordered" evidence="1">
    <location>
        <begin position="75"/>
        <end position="99"/>
    </location>
</feature>
<organism evidence="2 3">
    <name type="scientific">Melanomma pulvis-pyrius CBS 109.77</name>
    <dbReference type="NCBI Taxonomy" id="1314802"/>
    <lineage>
        <taxon>Eukaryota</taxon>
        <taxon>Fungi</taxon>
        <taxon>Dikarya</taxon>
        <taxon>Ascomycota</taxon>
        <taxon>Pezizomycotina</taxon>
        <taxon>Dothideomycetes</taxon>
        <taxon>Pleosporomycetidae</taxon>
        <taxon>Pleosporales</taxon>
        <taxon>Melanommataceae</taxon>
        <taxon>Melanomma</taxon>
    </lineage>
</organism>
<accession>A0A6A6XHC8</accession>
<evidence type="ECO:0000313" key="3">
    <source>
        <dbReference type="Proteomes" id="UP000799757"/>
    </source>
</evidence>
<name>A0A6A6XHC8_9PLEO</name>
<dbReference type="AlphaFoldDB" id="A0A6A6XHC8"/>
<proteinExistence type="predicted"/>
<sequence>MHSTGGSRSALERLPAELKQAIFKAALMDNKDDVRITLAADETSPECGAFNILEKLNHSCLQAATSSIYSAVIPSTGSHRISDPDQTRVSSMFHVTRSH</sequence>
<dbReference type="Proteomes" id="UP000799757">
    <property type="component" value="Unassembled WGS sequence"/>
</dbReference>
<dbReference type="EMBL" id="MU001847">
    <property type="protein sequence ID" value="KAF2795822.1"/>
    <property type="molecule type" value="Genomic_DNA"/>
</dbReference>
<evidence type="ECO:0000313" key="2">
    <source>
        <dbReference type="EMBL" id="KAF2795822.1"/>
    </source>
</evidence>
<evidence type="ECO:0000256" key="1">
    <source>
        <dbReference type="SAM" id="MobiDB-lite"/>
    </source>
</evidence>